<organism evidence="2 3">
    <name type="scientific">Friedmanniomyces endolithicus</name>
    <dbReference type="NCBI Taxonomy" id="329885"/>
    <lineage>
        <taxon>Eukaryota</taxon>
        <taxon>Fungi</taxon>
        <taxon>Dikarya</taxon>
        <taxon>Ascomycota</taxon>
        <taxon>Pezizomycotina</taxon>
        <taxon>Dothideomycetes</taxon>
        <taxon>Dothideomycetidae</taxon>
        <taxon>Mycosphaerellales</taxon>
        <taxon>Teratosphaeriaceae</taxon>
        <taxon>Friedmanniomyces</taxon>
    </lineage>
</organism>
<proteinExistence type="predicted"/>
<gene>
    <name evidence="2" type="ORF">LTR91_011814</name>
</gene>
<keyword evidence="3" id="KW-1185">Reference proteome</keyword>
<sequence>MSAFQQHQQQHQQQHLRSDSSDTSSYGSTGSAGSTGSSGSGSSYQLILDHILTYPGSYEIPLRTMYTLNCAPRVQPMQNRHGASSSASSSPIQPQGPWHDNQATQTFTESLMTQISQLPNQPSSLPPHFITSFVLRCFPSDLLSVDFPQALTGLDYLKDLETRRRREVAGAMSRLAIDRTTLELDGDSLSDRYPGVKQWVGDINEKERKVEALYTQVYVALRRWILVNEMALLPFSKHNCIAMLNTLYPPALSTPPTSKLTSAVLQKQRQGFFKYILSVEQKGPQILTTLMDQGKVTGEVNGWSSVTRTLGMYLQLANSVIGECAEIVDVQDVSPQKTRDPTGSRTARKVDSGVSFNGSERGSRRGSSNGETVSPIEPPSRPKTPSGHRTGTTLEKLARGLKGIGRSRTDVTEMVDIPAHPPAPPSPAFDKTRGLRKMRSLGSLDSRKTSPKLPDAPTFDADAMRLHRMKYEANNVAAQKFGRGQHHEV</sequence>
<feature type="region of interest" description="Disordered" evidence="1">
    <location>
        <begin position="1"/>
        <end position="41"/>
    </location>
</feature>
<reference evidence="2" key="1">
    <citation type="submission" date="2023-06" db="EMBL/GenBank/DDBJ databases">
        <title>Black Yeasts Isolated from many extreme environments.</title>
        <authorList>
            <person name="Coleine C."/>
            <person name="Stajich J.E."/>
            <person name="Selbmann L."/>
        </authorList>
    </citation>
    <scope>NUCLEOTIDE SEQUENCE</scope>
    <source>
        <strain evidence="2">CCFEE 5200</strain>
    </source>
</reference>
<dbReference type="AlphaFoldDB" id="A0AAN6QRI8"/>
<feature type="region of interest" description="Disordered" evidence="1">
    <location>
        <begin position="333"/>
        <end position="407"/>
    </location>
</feature>
<dbReference type="Proteomes" id="UP001175353">
    <property type="component" value="Unassembled WGS sequence"/>
</dbReference>
<protein>
    <submittedName>
        <fullName evidence="2">Uncharacterized protein</fullName>
    </submittedName>
</protein>
<accession>A0AAN6QRI8</accession>
<feature type="compositionally biased region" description="Low complexity" evidence="1">
    <location>
        <begin position="357"/>
        <end position="371"/>
    </location>
</feature>
<dbReference type="EMBL" id="JAUJLE010000110">
    <property type="protein sequence ID" value="KAK0981692.1"/>
    <property type="molecule type" value="Genomic_DNA"/>
</dbReference>
<comment type="caution">
    <text evidence="2">The sequence shown here is derived from an EMBL/GenBank/DDBJ whole genome shotgun (WGS) entry which is preliminary data.</text>
</comment>
<evidence type="ECO:0000313" key="3">
    <source>
        <dbReference type="Proteomes" id="UP001175353"/>
    </source>
</evidence>
<feature type="region of interest" description="Disordered" evidence="1">
    <location>
        <begin position="77"/>
        <end position="101"/>
    </location>
</feature>
<evidence type="ECO:0000313" key="2">
    <source>
        <dbReference type="EMBL" id="KAK0981692.1"/>
    </source>
</evidence>
<evidence type="ECO:0000256" key="1">
    <source>
        <dbReference type="SAM" id="MobiDB-lite"/>
    </source>
</evidence>
<name>A0AAN6QRI8_9PEZI</name>